<protein>
    <submittedName>
        <fullName evidence="1">Uncharacterized protein</fullName>
    </submittedName>
</protein>
<evidence type="ECO:0000313" key="2">
    <source>
        <dbReference type="Proteomes" id="UP001567538"/>
    </source>
</evidence>
<comment type="caution">
    <text evidence="1">The sequence shown here is derived from an EMBL/GenBank/DDBJ whole genome shotgun (WGS) entry which is preliminary data.</text>
</comment>
<evidence type="ECO:0000313" key="1">
    <source>
        <dbReference type="EMBL" id="KAL1544798.1"/>
    </source>
</evidence>
<reference evidence="1 2" key="1">
    <citation type="submission" date="2024-06" db="EMBL/GenBank/DDBJ databases">
        <title>A chromosome level genome sequence of Diviner's sage (Salvia divinorum).</title>
        <authorList>
            <person name="Ford S.A."/>
            <person name="Ro D.-K."/>
            <person name="Ness R.W."/>
            <person name="Phillips M.A."/>
        </authorList>
    </citation>
    <scope>NUCLEOTIDE SEQUENCE [LARGE SCALE GENOMIC DNA]</scope>
    <source>
        <strain evidence="1">SAF-2024a</strain>
        <tissue evidence="1">Leaf</tissue>
    </source>
</reference>
<dbReference type="AlphaFoldDB" id="A0ABD1GKZ2"/>
<proteinExistence type="predicted"/>
<organism evidence="1 2">
    <name type="scientific">Salvia divinorum</name>
    <name type="common">Maria pastora</name>
    <name type="synonym">Diviner's sage</name>
    <dbReference type="NCBI Taxonomy" id="28513"/>
    <lineage>
        <taxon>Eukaryota</taxon>
        <taxon>Viridiplantae</taxon>
        <taxon>Streptophyta</taxon>
        <taxon>Embryophyta</taxon>
        <taxon>Tracheophyta</taxon>
        <taxon>Spermatophyta</taxon>
        <taxon>Magnoliopsida</taxon>
        <taxon>eudicotyledons</taxon>
        <taxon>Gunneridae</taxon>
        <taxon>Pentapetalae</taxon>
        <taxon>asterids</taxon>
        <taxon>lamiids</taxon>
        <taxon>Lamiales</taxon>
        <taxon>Lamiaceae</taxon>
        <taxon>Nepetoideae</taxon>
        <taxon>Mentheae</taxon>
        <taxon>Salviinae</taxon>
        <taxon>Salvia</taxon>
        <taxon>Salvia subgen. Calosphace</taxon>
    </lineage>
</organism>
<name>A0ABD1GKZ2_SALDI</name>
<sequence length="192" mass="21380">MRANLNFQGLEPRDLLLSRVARRHGRDIVTPPPPTRHYRLFTVTPPRLTAPSIRIAVVASSHRPSLLFAVARAAAPPRFWPAVSVPSSSPASPSSRLLPSRHLRELLHGTATVAAIVPVVNTASLSTDYGQDFVGKCYYEQAVRRSHGRASDCFTPTYIFSRSIRSSQRQQRFRRSSPFIHCHQISCSKGNI</sequence>
<dbReference type="Proteomes" id="UP001567538">
    <property type="component" value="Unassembled WGS sequence"/>
</dbReference>
<accession>A0ABD1GKZ2</accession>
<dbReference type="EMBL" id="JBEAFC010000008">
    <property type="protein sequence ID" value="KAL1544798.1"/>
    <property type="molecule type" value="Genomic_DNA"/>
</dbReference>
<keyword evidence="2" id="KW-1185">Reference proteome</keyword>
<gene>
    <name evidence="1" type="ORF">AAHA92_21602</name>
</gene>